<proteinExistence type="predicted"/>
<sequence>MRQSIPARRQIAMDAPTTWWKNRTSLLEAAARYK</sequence>
<evidence type="ECO:0000313" key="2">
    <source>
        <dbReference type="Proteomes" id="UP000054776"/>
    </source>
</evidence>
<dbReference type="AlphaFoldDB" id="A0A0V0Z2X6"/>
<protein>
    <submittedName>
        <fullName evidence="1">Uncharacterized protein</fullName>
    </submittedName>
</protein>
<dbReference type="Proteomes" id="UP000054776">
    <property type="component" value="Unassembled WGS sequence"/>
</dbReference>
<dbReference type="OrthoDB" id="5919743at2759"/>
<comment type="caution">
    <text evidence="1">The sequence shown here is derived from an EMBL/GenBank/DDBJ whole genome shotgun (WGS) entry which is preliminary data.</text>
</comment>
<evidence type="ECO:0000313" key="1">
    <source>
        <dbReference type="EMBL" id="KRY06895.1"/>
    </source>
</evidence>
<reference evidence="1 2" key="1">
    <citation type="submission" date="2015-01" db="EMBL/GenBank/DDBJ databases">
        <title>Evolution of Trichinella species and genotypes.</title>
        <authorList>
            <person name="Korhonen P.K."/>
            <person name="Edoardo P."/>
            <person name="Giuseppe L.R."/>
            <person name="Gasser R.B."/>
        </authorList>
    </citation>
    <scope>NUCLEOTIDE SEQUENCE [LARGE SCALE GENOMIC DNA]</scope>
    <source>
        <strain evidence="1">ISS3</strain>
    </source>
</reference>
<gene>
    <name evidence="1" type="ORF">T01_13116</name>
</gene>
<dbReference type="InParanoid" id="A0A0V0Z2X6"/>
<organism evidence="1 2">
    <name type="scientific">Trichinella spiralis</name>
    <name type="common">Trichina worm</name>
    <dbReference type="NCBI Taxonomy" id="6334"/>
    <lineage>
        <taxon>Eukaryota</taxon>
        <taxon>Metazoa</taxon>
        <taxon>Ecdysozoa</taxon>
        <taxon>Nematoda</taxon>
        <taxon>Enoplea</taxon>
        <taxon>Dorylaimia</taxon>
        <taxon>Trichinellida</taxon>
        <taxon>Trichinellidae</taxon>
        <taxon>Trichinella</taxon>
    </lineage>
</organism>
<name>A0A0V0Z2X6_TRISP</name>
<keyword evidence="2" id="KW-1185">Reference proteome</keyword>
<dbReference type="EMBL" id="JYDH01002942">
    <property type="protein sequence ID" value="KRY06895.1"/>
    <property type="molecule type" value="Genomic_DNA"/>
</dbReference>
<accession>A0A0V0Z2X6</accession>